<evidence type="ECO:0000256" key="2">
    <source>
        <dbReference type="ARBA" id="ARBA00022833"/>
    </source>
</evidence>
<accession>A0A1I8MTU8</accession>
<dbReference type="InterPro" id="IPR001841">
    <property type="entry name" value="Znf_RING"/>
</dbReference>
<dbReference type="eggNOG" id="KOG0800">
    <property type="taxonomic scope" value="Eukaryota"/>
</dbReference>
<name>A0A1I8MTU8_MUSDO</name>
<keyword evidence="2" id="KW-0862">Zinc</keyword>
<dbReference type="AlphaFoldDB" id="A0A1I8MTU8"/>
<reference evidence="7" key="2">
    <citation type="submission" date="2025-05" db="UniProtKB">
        <authorList>
            <consortium name="RefSeq"/>
        </authorList>
    </citation>
    <scope>IDENTIFICATION</scope>
    <source>
        <strain evidence="7">Aabys</strain>
        <tissue evidence="7">Whole body</tissue>
    </source>
</reference>
<dbReference type="Proteomes" id="UP001652621">
    <property type="component" value="Unplaced"/>
</dbReference>
<dbReference type="RefSeq" id="XP_058986747.1">
    <property type="nucleotide sequence ID" value="XM_059130764.1"/>
</dbReference>
<dbReference type="SMART" id="SM00696">
    <property type="entry name" value="DM9"/>
    <property type="match status" value="2"/>
</dbReference>
<keyword evidence="1 3" id="KW-0479">Metal-binding</keyword>
<evidence type="ECO:0000313" key="5">
    <source>
        <dbReference type="EnsemblMetazoa" id="MDOA008376-PA"/>
    </source>
</evidence>
<dbReference type="Pfam" id="PF13639">
    <property type="entry name" value="zf-RING_2"/>
    <property type="match status" value="1"/>
</dbReference>
<reference evidence="5" key="1">
    <citation type="submission" date="2020-05" db="UniProtKB">
        <authorList>
            <consortium name="EnsemblMetazoa"/>
        </authorList>
    </citation>
    <scope>IDENTIFICATION</scope>
    <source>
        <strain evidence="5">Aabys</strain>
    </source>
</reference>
<keyword evidence="6" id="KW-1185">Reference proteome</keyword>
<dbReference type="VEuPathDB" id="VectorBase:MDOA008376"/>
<organism evidence="5">
    <name type="scientific">Musca domestica</name>
    <name type="common">House fly</name>
    <dbReference type="NCBI Taxonomy" id="7370"/>
    <lineage>
        <taxon>Eukaryota</taxon>
        <taxon>Metazoa</taxon>
        <taxon>Ecdysozoa</taxon>
        <taxon>Arthropoda</taxon>
        <taxon>Hexapoda</taxon>
        <taxon>Insecta</taxon>
        <taxon>Pterygota</taxon>
        <taxon>Neoptera</taxon>
        <taxon>Endopterygota</taxon>
        <taxon>Diptera</taxon>
        <taxon>Brachycera</taxon>
        <taxon>Muscomorpha</taxon>
        <taxon>Muscoidea</taxon>
        <taxon>Muscidae</taxon>
        <taxon>Musca</taxon>
    </lineage>
</organism>
<dbReference type="PROSITE" id="PS50089">
    <property type="entry name" value="ZF_RING_2"/>
    <property type="match status" value="1"/>
</dbReference>
<gene>
    <name evidence="5" type="primary">101898299</name>
    <name evidence="7" type="synonym">LOC101898299</name>
</gene>
<evidence type="ECO:0000313" key="6">
    <source>
        <dbReference type="Proteomes" id="UP001652621"/>
    </source>
</evidence>
<dbReference type="InterPro" id="IPR013083">
    <property type="entry name" value="Znf_RING/FYVE/PHD"/>
</dbReference>
<evidence type="ECO:0000313" key="7">
    <source>
        <dbReference type="RefSeq" id="XP_058986747.1"/>
    </source>
</evidence>
<sequence length="238" mass="27614">MSAPTSLNVLCAICSEYFQNSDIVYCTTRCGHVFHHKCLTRWLSNSKTCPQCRGNCQRHMIHRIYLNFSEPTPLDDVDTEPEATFDWYPLESSMSVSEIAGFGFKLDNDENGDAIYAARVYYKDDLLPAYYVPQKKGVYCAWGCASHFVDDNIEQLYIASDTAEYKWESAENGHVPENALHVGYTQNNEELYFGRAMYEGRLRYGKVHPSHHCCYFPYKEWEKNNRTYEVLVRIPKSE</sequence>
<dbReference type="PANTHER" id="PTHR31649:SF10">
    <property type="entry name" value="IP19903P-RELATED"/>
    <property type="match status" value="1"/>
</dbReference>
<proteinExistence type="predicted"/>
<dbReference type="InterPro" id="IPR006616">
    <property type="entry name" value="DM9_repeat"/>
</dbReference>
<evidence type="ECO:0000256" key="1">
    <source>
        <dbReference type="ARBA" id="ARBA00022771"/>
    </source>
</evidence>
<evidence type="ECO:0000259" key="4">
    <source>
        <dbReference type="PROSITE" id="PS50089"/>
    </source>
</evidence>
<dbReference type="GO" id="GO:0008270">
    <property type="term" value="F:zinc ion binding"/>
    <property type="evidence" value="ECO:0007669"/>
    <property type="project" value="UniProtKB-KW"/>
</dbReference>
<dbReference type="PANTHER" id="PTHR31649">
    <property type="entry name" value="AGAP009604-PA"/>
    <property type="match status" value="1"/>
</dbReference>
<dbReference type="Gene3D" id="3.30.40.10">
    <property type="entry name" value="Zinc/RING finger domain, C3HC4 (zinc finger)"/>
    <property type="match status" value="1"/>
</dbReference>
<dbReference type="SMART" id="SM00184">
    <property type="entry name" value="RING"/>
    <property type="match status" value="1"/>
</dbReference>
<dbReference type="OrthoDB" id="1925699at2759"/>
<dbReference type="SUPFAM" id="SSF57850">
    <property type="entry name" value="RING/U-box"/>
    <property type="match status" value="1"/>
</dbReference>
<evidence type="ECO:0000256" key="3">
    <source>
        <dbReference type="PROSITE-ProRule" id="PRU00175"/>
    </source>
</evidence>
<dbReference type="EnsemblMetazoa" id="MDOA008376-RA">
    <property type="protein sequence ID" value="MDOA008376-PA"/>
    <property type="gene ID" value="MDOA008376"/>
</dbReference>
<keyword evidence="1 3" id="KW-0863">Zinc-finger</keyword>
<dbReference type="Pfam" id="PF11901">
    <property type="entry name" value="DM9"/>
    <property type="match status" value="1"/>
</dbReference>
<dbReference type="STRING" id="7370.A0A1I8MTU8"/>
<protein>
    <submittedName>
        <fullName evidence="7">Uncharacterized protein LOC101898299</fullName>
    </submittedName>
</protein>
<dbReference type="VEuPathDB" id="VectorBase:MDOMA2_019607"/>
<feature type="domain" description="RING-type" evidence="4">
    <location>
        <begin position="11"/>
        <end position="53"/>
    </location>
</feature>